<evidence type="ECO:0000313" key="1">
    <source>
        <dbReference type="EMBL" id="DAE20049.1"/>
    </source>
</evidence>
<protein>
    <submittedName>
        <fullName evidence="1">Uncharacterized protein</fullName>
    </submittedName>
</protein>
<reference evidence="1" key="1">
    <citation type="journal article" date="2021" name="Proc. Natl. Acad. Sci. U.S.A.">
        <title>A Catalog of Tens of Thousands of Viruses from Human Metagenomes Reveals Hidden Associations with Chronic Diseases.</title>
        <authorList>
            <person name="Tisza M.J."/>
            <person name="Buck C.B."/>
        </authorList>
    </citation>
    <scope>NUCLEOTIDE SEQUENCE</scope>
    <source>
        <strain evidence="1">CtYsL76</strain>
    </source>
</reference>
<proteinExistence type="predicted"/>
<sequence length="219" mass="24363">MAMFNMGGVKDARVLSNNFLRAGIHNVIFKGIDKAEGFSAIELRFEAVDGSGVHNERIFEPRSEERTQSQYGTNPSEAEQFMCKIKQVIDALDPELARKIETEGDKFAASNFDAFIVLLKKYLDKKVGTQTQIKLIPTSGNFVGFPGYIARLNKDGGIYMTTKVIGNDLVLTAKEKTAIDAAANAKPTDMRQRNDELDDLRQDFAIKDNVAGEDEEMPF</sequence>
<dbReference type="EMBL" id="BK015689">
    <property type="protein sequence ID" value="DAE20049.1"/>
    <property type="molecule type" value="Genomic_DNA"/>
</dbReference>
<name>A0A8S5QML2_9CAUD</name>
<organism evidence="1">
    <name type="scientific">CrAss-like virus sp. ctYsL76</name>
    <dbReference type="NCBI Taxonomy" id="2826826"/>
    <lineage>
        <taxon>Viruses</taxon>
        <taxon>Duplodnaviria</taxon>
        <taxon>Heunggongvirae</taxon>
        <taxon>Uroviricota</taxon>
        <taxon>Caudoviricetes</taxon>
        <taxon>Crassvirales</taxon>
    </lineage>
</organism>
<accession>A0A8S5QML2</accession>